<evidence type="ECO:0000256" key="1">
    <source>
        <dbReference type="SAM" id="MobiDB-lite"/>
    </source>
</evidence>
<feature type="region of interest" description="Disordered" evidence="1">
    <location>
        <begin position="118"/>
        <end position="139"/>
    </location>
</feature>
<dbReference type="AlphaFoldDB" id="A0A8H7NWL2"/>
<dbReference type="EMBL" id="JADOXO010000282">
    <property type="protein sequence ID" value="KAF9807294.1"/>
    <property type="molecule type" value="Genomic_DNA"/>
</dbReference>
<feature type="region of interest" description="Disordered" evidence="1">
    <location>
        <begin position="58"/>
        <end position="92"/>
    </location>
</feature>
<sequence length="163" mass="18025">MIQRVRIHEPMHGPPRREPAFDIDDDGVATQPPMLSLPTPPAAPIEIPVVQQISSLGLVSQSARTESPNNNNSDASRNPSTTSTTSAKQAYRNALAIRREAIAREMRGIREYATDFQRPRLPFPGIDNNSRNSEDHADSLSLSFAAEELKQQIGSLQTQVERL</sequence>
<reference evidence="2" key="1">
    <citation type="submission" date="2020-11" db="EMBL/GenBank/DDBJ databases">
        <authorList>
            <person name="Koelle M."/>
            <person name="Horta M.A.C."/>
            <person name="Nowrousian M."/>
            <person name="Ohm R.A."/>
            <person name="Benz P."/>
            <person name="Pilgard A."/>
        </authorList>
    </citation>
    <scope>NUCLEOTIDE SEQUENCE</scope>
    <source>
        <strain evidence="2">FPRL280</strain>
    </source>
</reference>
<proteinExistence type="predicted"/>
<reference evidence="2" key="2">
    <citation type="journal article" name="Front. Microbiol.">
        <title>Degradative Capacity of Two Strains of Rhodonia placenta: From Phenotype to Genotype.</title>
        <authorList>
            <person name="Kolle M."/>
            <person name="Horta M.A.C."/>
            <person name="Nowrousian M."/>
            <person name="Ohm R.A."/>
            <person name="Benz J.P."/>
            <person name="Pilgard A."/>
        </authorList>
    </citation>
    <scope>NUCLEOTIDE SEQUENCE</scope>
    <source>
        <strain evidence="2">FPRL280</strain>
    </source>
</reference>
<gene>
    <name evidence="2" type="ORF">IEO21_08274</name>
</gene>
<name>A0A8H7NWL2_9APHY</name>
<protein>
    <submittedName>
        <fullName evidence="2">Uncharacterized protein</fullName>
    </submittedName>
</protein>
<organism evidence="2 3">
    <name type="scientific">Rhodonia placenta</name>
    <dbReference type="NCBI Taxonomy" id="104341"/>
    <lineage>
        <taxon>Eukaryota</taxon>
        <taxon>Fungi</taxon>
        <taxon>Dikarya</taxon>
        <taxon>Basidiomycota</taxon>
        <taxon>Agaricomycotina</taxon>
        <taxon>Agaricomycetes</taxon>
        <taxon>Polyporales</taxon>
        <taxon>Adustoporiaceae</taxon>
        <taxon>Rhodonia</taxon>
    </lineage>
</organism>
<feature type="compositionally biased region" description="Polar residues" evidence="1">
    <location>
        <begin position="58"/>
        <end position="88"/>
    </location>
</feature>
<accession>A0A8H7NWL2</accession>
<dbReference type="Proteomes" id="UP000639403">
    <property type="component" value="Unassembled WGS sequence"/>
</dbReference>
<feature type="region of interest" description="Disordered" evidence="1">
    <location>
        <begin position="1"/>
        <end position="30"/>
    </location>
</feature>
<comment type="caution">
    <text evidence="2">The sequence shown here is derived from an EMBL/GenBank/DDBJ whole genome shotgun (WGS) entry which is preliminary data.</text>
</comment>
<evidence type="ECO:0000313" key="2">
    <source>
        <dbReference type="EMBL" id="KAF9807294.1"/>
    </source>
</evidence>
<feature type="compositionally biased region" description="Basic and acidic residues" evidence="1">
    <location>
        <begin position="1"/>
        <end position="20"/>
    </location>
</feature>
<evidence type="ECO:0000313" key="3">
    <source>
        <dbReference type="Proteomes" id="UP000639403"/>
    </source>
</evidence>